<name>A0A9D7T6A0_9MICO</name>
<gene>
    <name evidence="3" type="ORF">IPP00_02990</name>
</gene>
<feature type="region of interest" description="Disordered" evidence="1">
    <location>
        <begin position="202"/>
        <end position="244"/>
    </location>
</feature>
<dbReference type="InterPro" id="IPR052345">
    <property type="entry name" value="Rad_response_metalloprotease"/>
</dbReference>
<feature type="domain" description="IrrE N-terminal-like" evidence="2">
    <location>
        <begin position="39"/>
        <end position="120"/>
    </location>
</feature>
<dbReference type="InterPro" id="IPR010359">
    <property type="entry name" value="IrrE_HExxH"/>
</dbReference>
<dbReference type="EMBL" id="JADKGK010000006">
    <property type="protein sequence ID" value="MBL0002990.1"/>
    <property type="molecule type" value="Genomic_DNA"/>
</dbReference>
<feature type="compositionally biased region" description="Low complexity" evidence="1">
    <location>
        <begin position="224"/>
        <end position="244"/>
    </location>
</feature>
<evidence type="ECO:0000256" key="1">
    <source>
        <dbReference type="SAM" id="MobiDB-lite"/>
    </source>
</evidence>
<dbReference type="Gene3D" id="1.10.10.2910">
    <property type="match status" value="1"/>
</dbReference>
<comment type="caution">
    <text evidence="3">The sequence shown here is derived from an EMBL/GenBank/DDBJ whole genome shotgun (WGS) entry which is preliminary data.</text>
</comment>
<accession>A0A9D7T6A0</accession>
<evidence type="ECO:0000313" key="3">
    <source>
        <dbReference type="EMBL" id="MBL0002990.1"/>
    </source>
</evidence>
<sequence length="274" mass="29939">MNTEVQARRRAESFRREHDLGHAPLGDLVELLIDTCGVDVVVMDADGAEHALTMRDPMYDRTVIAVATQEHSVRQRTSIAHELAHVLWHDEDLGPETSFGGRTPIESRADSFARHLLLPGGGEARCRRCAHPRRRRSRVGRAVRRFAPGGRHPAQRGRAAYGRRLHALGRGQHPYRCRTKRLAGPLRAAVCRGAPTPLAAPLGRSSHECLSGRPAGDPRAGLVSLSAKKTASSSSRSPSRLSSRFLTRSALRSAEWGRPAGSVAPAQLTGWRCC</sequence>
<dbReference type="Pfam" id="PF06114">
    <property type="entry name" value="Peptidase_M78"/>
    <property type="match status" value="1"/>
</dbReference>
<evidence type="ECO:0000259" key="2">
    <source>
        <dbReference type="Pfam" id="PF06114"/>
    </source>
</evidence>
<protein>
    <submittedName>
        <fullName evidence="3">ImmA/IrrE family metallo-endopeptidase</fullName>
    </submittedName>
</protein>
<evidence type="ECO:0000313" key="4">
    <source>
        <dbReference type="Proteomes" id="UP000886632"/>
    </source>
</evidence>
<dbReference type="PANTHER" id="PTHR43236">
    <property type="entry name" value="ANTITOXIN HIGA1"/>
    <property type="match status" value="1"/>
</dbReference>
<dbReference type="AlphaFoldDB" id="A0A9D7T6A0"/>
<organism evidence="3 4">
    <name type="scientific">Candidatus Phosphoribacter hodrii</name>
    <dbReference type="NCBI Taxonomy" id="2953743"/>
    <lineage>
        <taxon>Bacteria</taxon>
        <taxon>Bacillati</taxon>
        <taxon>Actinomycetota</taxon>
        <taxon>Actinomycetes</taxon>
        <taxon>Micrococcales</taxon>
        <taxon>Dermatophilaceae</taxon>
        <taxon>Candidatus Phosphoribacter</taxon>
    </lineage>
</organism>
<dbReference type="Proteomes" id="UP000886632">
    <property type="component" value="Unassembled WGS sequence"/>
</dbReference>
<dbReference type="PANTHER" id="PTHR43236:SF2">
    <property type="entry name" value="BLL0069 PROTEIN"/>
    <property type="match status" value="1"/>
</dbReference>
<reference evidence="3" key="1">
    <citation type="submission" date="2020-10" db="EMBL/GenBank/DDBJ databases">
        <title>Connecting structure to function with the recovery of over 1000 high-quality activated sludge metagenome-assembled genomes encoding full-length rRNA genes using long-read sequencing.</title>
        <authorList>
            <person name="Singleton C.M."/>
            <person name="Petriglieri F."/>
            <person name="Kristensen J.M."/>
            <person name="Kirkegaard R.H."/>
            <person name="Michaelsen T.Y."/>
            <person name="Andersen M.H."/>
            <person name="Karst S.M."/>
            <person name="Dueholm M.S."/>
            <person name="Nielsen P.H."/>
            <person name="Albertsen M."/>
        </authorList>
    </citation>
    <scope>NUCLEOTIDE SEQUENCE</scope>
    <source>
        <strain evidence="3">Ribe_18-Q3-R11-54_MAXAC.001</strain>
    </source>
</reference>
<proteinExistence type="predicted"/>